<dbReference type="STRING" id="1590841.A0A2R6Q9N7"/>
<dbReference type="InterPro" id="IPR056527">
    <property type="entry name" value="WD40_RFWD3"/>
</dbReference>
<dbReference type="GO" id="GO:0036297">
    <property type="term" value="P:interstrand cross-link repair"/>
    <property type="evidence" value="ECO:0007669"/>
    <property type="project" value="InterPro"/>
</dbReference>
<dbReference type="CDD" id="cd16450">
    <property type="entry name" value="mRING-C3HGC3_RFWD3"/>
    <property type="match status" value="1"/>
</dbReference>
<dbReference type="EMBL" id="NKQK01000018">
    <property type="protein sequence ID" value="PSS04613.1"/>
    <property type="molecule type" value="Genomic_DNA"/>
</dbReference>
<comment type="catalytic activity">
    <reaction evidence="1">
        <text>S-ubiquitinyl-[E2 ubiquitin-conjugating enzyme]-L-cysteine + [acceptor protein]-L-lysine = [E2 ubiquitin-conjugating enzyme]-L-cysteine + N(6)-ubiquitinyl-[acceptor protein]-L-lysine.</text>
        <dbReference type="EC" id="2.3.2.27"/>
    </reaction>
</comment>
<dbReference type="InterPro" id="IPR036322">
    <property type="entry name" value="WD40_repeat_dom_sf"/>
</dbReference>
<feature type="region of interest" description="Disordered" evidence="6">
    <location>
        <begin position="21"/>
        <end position="115"/>
    </location>
</feature>
<evidence type="ECO:0000313" key="9">
    <source>
        <dbReference type="Proteomes" id="UP000241394"/>
    </source>
</evidence>
<name>A0A2R6Q9N7_ACTCC</name>
<comment type="subcellular location">
    <subcellularLocation>
        <location evidence="4">Nucleus</location>
        <location evidence="4">Nuclear body</location>
    </subcellularLocation>
</comment>
<evidence type="ECO:0000259" key="7">
    <source>
        <dbReference type="PROSITE" id="PS50089"/>
    </source>
</evidence>
<dbReference type="Proteomes" id="UP000241394">
    <property type="component" value="Chromosome LG18"/>
</dbReference>
<keyword evidence="5" id="KW-0862">Zinc</keyword>
<keyword evidence="3" id="KW-0853">WD repeat</keyword>
<dbReference type="Pfam" id="PF13639">
    <property type="entry name" value="zf-RING_2"/>
    <property type="match status" value="1"/>
</dbReference>
<evidence type="ECO:0000313" key="8">
    <source>
        <dbReference type="EMBL" id="PSS04613.1"/>
    </source>
</evidence>
<reference evidence="8 9" key="1">
    <citation type="submission" date="2017-07" db="EMBL/GenBank/DDBJ databases">
        <title>An improved, manually edited Actinidia chinensis var. chinensis (kiwifruit) genome highlights the challenges associated with draft genomes and gene prediction in plants.</title>
        <authorList>
            <person name="Pilkington S."/>
            <person name="Crowhurst R."/>
            <person name="Hilario E."/>
            <person name="Nardozza S."/>
            <person name="Fraser L."/>
            <person name="Peng Y."/>
            <person name="Gunaseelan K."/>
            <person name="Simpson R."/>
            <person name="Tahir J."/>
            <person name="Deroles S."/>
            <person name="Templeton K."/>
            <person name="Luo Z."/>
            <person name="Davy M."/>
            <person name="Cheng C."/>
            <person name="Mcneilage M."/>
            <person name="Scaglione D."/>
            <person name="Liu Y."/>
            <person name="Zhang Q."/>
            <person name="Datson P."/>
            <person name="De Silva N."/>
            <person name="Gardiner S."/>
            <person name="Bassett H."/>
            <person name="Chagne D."/>
            <person name="Mccallum J."/>
            <person name="Dzierzon H."/>
            <person name="Deng C."/>
            <person name="Wang Y.-Y."/>
            <person name="Barron N."/>
            <person name="Manako K."/>
            <person name="Bowen J."/>
            <person name="Foster T."/>
            <person name="Erridge Z."/>
            <person name="Tiffin H."/>
            <person name="Waite C."/>
            <person name="Davies K."/>
            <person name="Grierson E."/>
            <person name="Laing W."/>
            <person name="Kirk R."/>
            <person name="Chen X."/>
            <person name="Wood M."/>
            <person name="Montefiori M."/>
            <person name="Brummell D."/>
            <person name="Schwinn K."/>
            <person name="Catanach A."/>
            <person name="Fullerton C."/>
            <person name="Li D."/>
            <person name="Meiyalaghan S."/>
            <person name="Nieuwenhuizen N."/>
            <person name="Read N."/>
            <person name="Prakash R."/>
            <person name="Hunter D."/>
            <person name="Zhang H."/>
            <person name="Mckenzie M."/>
            <person name="Knabel M."/>
            <person name="Harris A."/>
            <person name="Allan A."/>
            <person name="Chen A."/>
            <person name="Janssen B."/>
            <person name="Plunkett B."/>
            <person name="Dwamena C."/>
            <person name="Voogd C."/>
            <person name="Leif D."/>
            <person name="Lafferty D."/>
            <person name="Souleyre E."/>
            <person name="Varkonyi-Gasic E."/>
            <person name="Gambi F."/>
            <person name="Hanley J."/>
            <person name="Yao J.-L."/>
            <person name="Cheung J."/>
            <person name="David K."/>
            <person name="Warren B."/>
            <person name="Marsh K."/>
            <person name="Snowden K."/>
            <person name="Lin-Wang K."/>
            <person name="Brian L."/>
            <person name="Martinez-Sanchez M."/>
            <person name="Wang M."/>
            <person name="Ileperuma N."/>
            <person name="Macnee N."/>
            <person name="Campin R."/>
            <person name="Mcatee P."/>
            <person name="Drummond R."/>
            <person name="Espley R."/>
            <person name="Ireland H."/>
            <person name="Wu R."/>
            <person name="Atkinson R."/>
            <person name="Karunairetnam S."/>
            <person name="Bulley S."/>
            <person name="Chunkath S."/>
            <person name="Hanley Z."/>
            <person name="Storey R."/>
            <person name="Thrimawithana A."/>
            <person name="Thomson S."/>
            <person name="David C."/>
            <person name="Testolin R."/>
        </authorList>
    </citation>
    <scope>NUCLEOTIDE SEQUENCE [LARGE SCALE GENOMIC DNA]</scope>
    <source>
        <strain evidence="9">cv. Red5</strain>
        <tissue evidence="8">Young leaf</tissue>
    </source>
</reference>
<feature type="compositionally biased region" description="Acidic residues" evidence="6">
    <location>
        <begin position="32"/>
        <end position="61"/>
    </location>
</feature>
<dbReference type="AlphaFoldDB" id="A0A2R6Q9N7"/>
<dbReference type="GO" id="GO:0008270">
    <property type="term" value="F:zinc ion binding"/>
    <property type="evidence" value="ECO:0007669"/>
    <property type="project" value="UniProtKB-KW"/>
</dbReference>
<dbReference type="GO" id="GO:0016604">
    <property type="term" value="C:nuclear body"/>
    <property type="evidence" value="ECO:0007669"/>
    <property type="project" value="UniProtKB-SubCell"/>
</dbReference>
<evidence type="ECO:0000256" key="4">
    <source>
        <dbReference type="ARBA" id="ARBA00034306"/>
    </source>
</evidence>
<reference evidence="9" key="2">
    <citation type="journal article" date="2018" name="BMC Genomics">
        <title>A manually annotated Actinidia chinensis var. chinensis (kiwifruit) genome highlights the challenges associated with draft genomes and gene prediction in plants.</title>
        <authorList>
            <person name="Pilkington S.M."/>
            <person name="Crowhurst R."/>
            <person name="Hilario E."/>
            <person name="Nardozza S."/>
            <person name="Fraser L."/>
            <person name="Peng Y."/>
            <person name="Gunaseelan K."/>
            <person name="Simpson R."/>
            <person name="Tahir J."/>
            <person name="Deroles S.C."/>
            <person name="Templeton K."/>
            <person name="Luo Z."/>
            <person name="Davy M."/>
            <person name="Cheng C."/>
            <person name="McNeilage M."/>
            <person name="Scaglione D."/>
            <person name="Liu Y."/>
            <person name="Zhang Q."/>
            <person name="Datson P."/>
            <person name="De Silva N."/>
            <person name="Gardiner S.E."/>
            <person name="Bassett H."/>
            <person name="Chagne D."/>
            <person name="McCallum J."/>
            <person name="Dzierzon H."/>
            <person name="Deng C."/>
            <person name="Wang Y.Y."/>
            <person name="Barron L."/>
            <person name="Manako K."/>
            <person name="Bowen J."/>
            <person name="Foster T.M."/>
            <person name="Erridge Z.A."/>
            <person name="Tiffin H."/>
            <person name="Waite C.N."/>
            <person name="Davies K.M."/>
            <person name="Grierson E.P."/>
            <person name="Laing W.A."/>
            <person name="Kirk R."/>
            <person name="Chen X."/>
            <person name="Wood M."/>
            <person name="Montefiori M."/>
            <person name="Brummell D.A."/>
            <person name="Schwinn K.E."/>
            <person name="Catanach A."/>
            <person name="Fullerton C."/>
            <person name="Li D."/>
            <person name="Meiyalaghan S."/>
            <person name="Nieuwenhuizen N."/>
            <person name="Read N."/>
            <person name="Prakash R."/>
            <person name="Hunter D."/>
            <person name="Zhang H."/>
            <person name="McKenzie M."/>
            <person name="Knabel M."/>
            <person name="Harris A."/>
            <person name="Allan A.C."/>
            <person name="Gleave A."/>
            <person name="Chen A."/>
            <person name="Janssen B.J."/>
            <person name="Plunkett B."/>
            <person name="Ampomah-Dwamena C."/>
            <person name="Voogd C."/>
            <person name="Leif D."/>
            <person name="Lafferty D."/>
            <person name="Souleyre E.J.F."/>
            <person name="Varkonyi-Gasic E."/>
            <person name="Gambi F."/>
            <person name="Hanley J."/>
            <person name="Yao J.L."/>
            <person name="Cheung J."/>
            <person name="David K.M."/>
            <person name="Warren B."/>
            <person name="Marsh K."/>
            <person name="Snowden K.C."/>
            <person name="Lin-Wang K."/>
            <person name="Brian L."/>
            <person name="Martinez-Sanchez M."/>
            <person name="Wang M."/>
            <person name="Ileperuma N."/>
            <person name="Macnee N."/>
            <person name="Campin R."/>
            <person name="McAtee P."/>
            <person name="Drummond R.S.M."/>
            <person name="Espley R.V."/>
            <person name="Ireland H.S."/>
            <person name="Wu R."/>
            <person name="Atkinson R.G."/>
            <person name="Karunairetnam S."/>
            <person name="Bulley S."/>
            <person name="Chunkath S."/>
            <person name="Hanley Z."/>
            <person name="Storey R."/>
            <person name="Thrimawithana A.H."/>
            <person name="Thomson S."/>
            <person name="David C."/>
            <person name="Testolin R."/>
            <person name="Huang H."/>
            <person name="Hellens R.P."/>
            <person name="Schaffer R.J."/>
        </authorList>
    </citation>
    <scope>NUCLEOTIDE SEQUENCE [LARGE SCALE GENOMIC DNA]</scope>
    <source>
        <strain evidence="9">cv. Red5</strain>
    </source>
</reference>
<feature type="domain" description="RING-type" evidence="7">
    <location>
        <begin position="125"/>
        <end position="171"/>
    </location>
</feature>
<dbReference type="GO" id="GO:0016567">
    <property type="term" value="P:protein ubiquitination"/>
    <property type="evidence" value="ECO:0007669"/>
    <property type="project" value="InterPro"/>
</dbReference>
<evidence type="ECO:0000256" key="3">
    <source>
        <dbReference type="ARBA" id="ARBA00022574"/>
    </source>
</evidence>
<accession>A0A2R6Q9N7</accession>
<evidence type="ECO:0000256" key="1">
    <source>
        <dbReference type="ARBA" id="ARBA00000900"/>
    </source>
</evidence>
<dbReference type="Pfam" id="PF23419">
    <property type="entry name" value="WD40_RFWD3"/>
    <property type="match status" value="1"/>
</dbReference>
<dbReference type="SUPFAM" id="SSF50978">
    <property type="entry name" value="WD40 repeat-like"/>
    <property type="match status" value="1"/>
</dbReference>
<dbReference type="OrthoDB" id="5600418at2759"/>
<dbReference type="PANTHER" id="PTHR16047:SF13">
    <property type="entry name" value="E3 UBIQUITIN-PROTEIN LIGASE RFWD3"/>
    <property type="match status" value="1"/>
</dbReference>
<dbReference type="PROSITE" id="PS50089">
    <property type="entry name" value="ZF_RING_2"/>
    <property type="match status" value="1"/>
</dbReference>
<dbReference type="GO" id="GO:0061630">
    <property type="term" value="F:ubiquitin protein ligase activity"/>
    <property type="evidence" value="ECO:0007669"/>
    <property type="project" value="UniProtKB-EC"/>
</dbReference>
<dbReference type="Gramene" id="PSS04613">
    <property type="protein sequence ID" value="PSS04613"/>
    <property type="gene ID" value="CEY00_Acc20469"/>
</dbReference>
<dbReference type="OMA" id="VICSEAW"/>
<evidence type="ECO:0000256" key="2">
    <source>
        <dbReference type="ARBA" id="ARBA00012483"/>
    </source>
</evidence>
<organism evidence="8 9">
    <name type="scientific">Actinidia chinensis var. chinensis</name>
    <name type="common">Chinese soft-hair kiwi</name>
    <dbReference type="NCBI Taxonomy" id="1590841"/>
    <lineage>
        <taxon>Eukaryota</taxon>
        <taxon>Viridiplantae</taxon>
        <taxon>Streptophyta</taxon>
        <taxon>Embryophyta</taxon>
        <taxon>Tracheophyta</taxon>
        <taxon>Spermatophyta</taxon>
        <taxon>Magnoliopsida</taxon>
        <taxon>eudicotyledons</taxon>
        <taxon>Gunneridae</taxon>
        <taxon>Pentapetalae</taxon>
        <taxon>asterids</taxon>
        <taxon>Ericales</taxon>
        <taxon>Actinidiaceae</taxon>
        <taxon>Actinidia</taxon>
    </lineage>
</organism>
<dbReference type="Gene3D" id="2.130.10.10">
    <property type="entry name" value="YVTN repeat-like/Quinoprotein amine dehydrogenase"/>
    <property type="match status" value="1"/>
</dbReference>
<dbReference type="InterPro" id="IPR001841">
    <property type="entry name" value="Znf_RING"/>
</dbReference>
<dbReference type="InParanoid" id="A0A2R6Q9N7"/>
<dbReference type="InterPro" id="IPR037381">
    <property type="entry name" value="RFWD3"/>
</dbReference>
<protein>
    <recommendedName>
        <fullName evidence="2">RING-type E3 ubiquitin transferase</fullName>
        <ecNumber evidence="2">2.3.2.27</ecNumber>
    </recommendedName>
</protein>
<keyword evidence="5" id="KW-0863">Zinc-finger</keyword>
<keyword evidence="5" id="KW-0479">Metal-binding</keyword>
<comment type="caution">
    <text evidence="8">The sequence shown here is derived from an EMBL/GenBank/DDBJ whole genome shotgun (WGS) entry which is preliminary data.</text>
</comment>
<dbReference type="SMART" id="SM00184">
    <property type="entry name" value="RING"/>
    <property type="match status" value="1"/>
</dbReference>
<evidence type="ECO:0000256" key="5">
    <source>
        <dbReference type="PROSITE-ProRule" id="PRU00175"/>
    </source>
</evidence>
<evidence type="ECO:0000256" key="6">
    <source>
        <dbReference type="SAM" id="MobiDB-lite"/>
    </source>
</evidence>
<dbReference type="PANTHER" id="PTHR16047">
    <property type="entry name" value="RFWD3 PROTEIN"/>
    <property type="match status" value="1"/>
</dbReference>
<gene>
    <name evidence="8" type="ORF">CEY00_Acc20469</name>
</gene>
<sequence length="701" mass="77839">MAGGFPTYPDPEYLQYLEQAQEMGEDQVAILVDDDDDDDDDEDYEEEDGDEEDYNDGEEDGPVPPTPRVSSGSRSTPSQEAVIARFSDNVAEENEVSRKTTEGGETTSSQGGGEWTRREIDDLFCPICMDAWTNGGDHQICCLPCGHLYGASCIKRWLRQRKNSGKCPQCNRKCSMKDVRVIYAQQIVAVDHQLQKKIPSLEAKCASFEKKDNEWQMKEKEWQRKEAYLHTQVHQLTERTCYLEQLLAETQNRLSGLFNASERSQEQVMPGHNLDLEFCNKGPSGNFVLQEELQVDGAKFFDVDASSQCFIVARRLFGMGGMHVLTKVSLIAPHERENIQLPVNTKAARDLRIAPNGRLALLASLGKKLSVISQCFIVARRLFGMGGMHVLTKVSLIAPHERENIKLPVNTKAARDLRIAPNGRLALLASLGKKLSVISMESNNTVLSFDLPAAAWSCSWDLSSSHYVYTGLQNGKLLVFDMRQTLRPVESFDGLTCNPIHTVHSLLPDLTLPSGVRSLLTASSVGLCHWNFGGNEERPSLVPESENQGVCIALAYCPSSNHVVASFRPKVEMSGDMAVSQPSLTPATSLMGQGVQGSHILYENMGNRCYQKLGSTHANVNDIRLPKSAIIDRQNRSLLFASSNEATCELFLHELPAFMNVQRLKSQKHPVRDVKYAHDLSSGLLSCLSEDKLQLFLKGAI</sequence>
<dbReference type="InterPro" id="IPR015943">
    <property type="entry name" value="WD40/YVTN_repeat-like_dom_sf"/>
</dbReference>
<dbReference type="InterPro" id="IPR013083">
    <property type="entry name" value="Znf_RING/FYVE/PHD"/>
</dbReference>
<dbReference type="FunCoup" id="A0A2R6Q9N7">
    <property type="interactions" value="2920"/>
</dbReference>
<keyword evidence="9" id="KW-1185">Reference proteome</keyword>
<dbReference type="EC" id="2.3.2.27" evidence="2"/>
<dbReference type="SUPFAM" id="SSF57850">
    <property type="entry name" value="RING/U-box"/>
    <property type="match status" value="1"/>
</dbReference>
<dbReference type="Gene3D" id="3.30.40.10">
    <property type="entry name" value="Zinc/RING finger domain, C3HC4 (zinc finger)"/>
    <property type="match status" value="1"/>
</dbReference>
<proteinExistence type="predicted"/>
<feature type="compositionally biased region" description="Polar residues" evidence="6">
    <location>
        <begin position="68"/>
        <end position="79"/>
    </location>
</feature>